<dbReference type="PANTHER" id="PTHR47098">
    <property type="entry name" value="PROTEIN MAK32"/>
    <property type="match status" value="1"/>
</dbReference>
<evidence type="ECO:0000313" key="2">
    <source>
        <dbReference type="EMBL" id="KAL2064560.1"/>
    </source>
</evidence>
<name>A0ABR4C3Q1_9HELO</name>
<evidence type="ECO:0000313" key="3">
    <source>
        <dbReference type="Proteomes" id="UP001595075"/>
    </source>
</evidence>
<dbReference type="EMBL" id="JAZHXI010000013">
    <property type="protein sequence ID" value="KAL2064560.1"/>
    <property type="molecule type" value="Genomic_DNA"/>
</dbReference>
<dbReference type="InterPro" id="IPR029056">
    <property type="entry name" value="Ribokinase-like"/>
</dbReference>
<dbReference type="SUPFAM" id="SSF53613">
    <property type="entry name" value="Ribokinase-like"/>
    <property type="match status" value="1"/>
</dbReference>
<evidence type="ECO:0000259" key="1">
    <source>
        <dbReference type="Pfam" id="PF00294"/>
    </source>
</evidence>
<proteinExistence type="predicted"/>
<dbReference type="Proteomes" id="UP001595075">
    <property type="component" value="Unassembled WGS sequence"/>
</dbReference>
<comment type="caution">
    <text evidence="2">The sequence shown here is derived from an EMBL/GenBank/DDBJ whole genome shotgun (WGS) entry which is preliminary data.</text>
</comment>
<dbReference type="PANTHER" id="PTHR47098:SF1">
    <property type="entry name" value="PFKB FAMILY CARBOHYDRATE KINASE SUPERFAMILY (AFU_ORTHOLOGUE AFUA_4G09500)"/>
    <property type="match status" value="1"/>
</dbReference>
<organism evidence="2 3">
    <name type="scientific">Oculimacula yallundae</name>
    <dbReference type="NCBI Taxonomy" id="86028"/>
    <lineage>
        <taxon>Eukaryota</taxon>
        <taxon>Fungi</taxon>
        <taxon>Dikarya</taxon>
        <taxon>Ascomycota</taxon>
        <taxon>Pezizomycotina</taxon>
        <taxon>Leotiomycetes</taxon>
        <taxon>Helotiales</taxon>
        <taxon>Ploettnerulaceae</taxon>
        <taxon>Oculimacula</taxon>
    </lineage>
</organism>
<dbReference type="Gene3D" id="3.40.1190.20">
    <property type="match status" value="1"/>
</dbReference>
<feature type="domain" description="Carbohydrate kinase PfkB" evidence="1">
    <location>
        <begin position="65"/>
        <end position="318"/>
    </location>
</feature>
<reference evidence="2 3" key="1">
    <citation type="journal article" date="2024" name="Commun. Biol.">
        <title>Comparative genomic analysis of thermophilic fungi reveals convergent evolutionary adaptations and gene losses.</title>
        <authorList>
            <person name="Steindorff A.S."/>
            <person name="Aguilar-Pontes M.V."/>
            <person name="Robinson A.J."/>
            <person name="Andreopoulos B."/>
            <person name="LaButti K."/>
            <person name="Kuo A."/>
            <person name="Mondo S."/>
            <person name="Riley R."/>
            <person name="Otillar R."/>
            <person name="Haridas S."/>
            <person name="Lipzen A."/>
            <person name="Grimwood J."/>
            <person name="Schmutz J."/>
            <person name="Clum A."/>
            <person name="Reid I.D."/>
            <person name="Moisan M.C."/>
            <person name="Butler G."/>
            <person name="Nguyen T.T.M."/>
            <person name="Dewar K."/>
            <person name="Conant G."/>
            <person name="Drula E."/>
            <person name="Henrissat B."/>
            <person name="Hansel C."/>
            <person name="Singer S."/>
            <person name="Hutchinson M.I."/>
            <person name="de Vries R.P."/>
            <person name="Natvig D.O."/>
            <person name="Powell A.J."/>
            <person name="Tsang A."/>
            <person name="Grigoriev I.V."/>
        </authorList>
    </citation>
    <scope>NUCLEOTIDE SEQUENCE [LARGE SCALE GENOMIC DNA]</scope>
    <source>
        <strain evidence="2 3">CBS 494.80</strain>
    </source>
</reference>
<dbReference type="Pfam" id="PF00294">
    <property type="entry name" value="PfkB"/>
    <property type="match status" value="1"/>
</dbReference>
<dbReference type="InterPro" id="IPR011611">
    <property type="entry name" value="PfkB_dom"/>
</dbReference>
<accession>A0ABR4C3Q1</accession>
<sequence>MDDMLSEKRRIKAVDFVSLGMVVLDELRFPSKAPLLDVMGGSGTYATLGARLFASDERSDTVGCLVLAGNDFPEAVENTLRDWGIKLVLKKDTGRLSTRGLLQYEDTTFGPKDFSYTTEPMTPAISDLMGTPLLRSRCYHFLSTPDQIVRQINELLALRQLHSVYSRPLIVWEPFPAACIPGNLTATMEACKHVDMFSPNHFEITRLFTDEDPNTFQPFNLESCAQKFLDHGIGDGGKGCIVIRAAENGCLTASRAEGLVWSPSFYGPDSDAARVVDPTGAGNAFIGSFMSALVQHLTLVEAASCGNVAASFALEQIGVPKRDYNGVRESWNGVSVMDRLEEYKFRTGYIEKKKDSAPLFRIVGSSVAR</sequence>
<protein>
    <recommendedName>
        <fullName evidence="1">Carbohydrate kinase PfkB domain-containing protein</fullName>
    </recommendedName>
</protein>
<keyword evidence="3" id="KW-1185">Reference proteome</keyword>
<gene>
    <name evidence="2" type="ORF">VTL71DRAFT_3697</name>
</gene>